<evidence type="ECO:0000313" key="2">
    <source>
        <dbReference type="EMBL" id="AEA33396.1"/>
    </source>
</evidence>
<dbReference type="PANTHER" id="PTHR38659:SF1">
    <property type="entry name" value="METAL DEPENDENT PHOSPHOHYDROLASE"/>
    <property type="match status" value="1"/>
</dbReference>
<organism evidence="2 3">
    <name type="scientific">Hippea maritima (strain ATCC 700847 / DSM 10411 / MH2)</name>
    <dbReference type="NCBI Taxonomy" id="760142"/>
    <lineage>
        <taxon>Bacteria</taxon>
        <taxon>Pseudomonadati</taxon>
        <taxon>Campylobacterota</taxon>
        <taxon>Desulfurellia</taxon>
        <taxon>Desulfurellales</taxon>
        <taxon>Hippeaceae</taxon>
        <taxon>Hippea</taxon>
    </lineage>
</organism>
<dbReference type="HOGENOM" id="CLU_090635_1_1_7"/>
<dbReference type="GO" id="GO:0016787">
    <property type="term" value="F:hydrolase activity"/>
    <property type="evidence" value="ECO:0007669"/>
    <property type="project" value="UniProtKB-KW"/>
</dbReference>
<dbReference type="InParanoid" id="F2LTZ7"/>
<accession>F2LTZ7</accession>
<dbReference type="AlphaFoldDB" id="F2LTZ7"/>
<dbReference type="eggNOG" id="COG2316">
    <property type="taxonomic scope" value="Bacteria"/>
</dbReference>
<sequence>MTYDEARSLLETYTKSESLLRHAICVETAMRCYAKKFGEDEEKWAIVGLLHDFDYEKYPDEHPYRGAEILKEKGLDEDMIEAILGHANYTGVERKTLMAKTLFAVDELSGFLYAYALVRPTKNLKDIKLKSVKKKLKDKAFAKGVNREDIELGAKELGVDLGEHILFVAECLQNNAKAIGLEE</sequence>
<keyword evidence="2" id="KW-0378">Hydrolase</keyword>
<protein>
    <submittedName>
        <fullName evidence="2">Metal dependent phosphohydrolase</fullName>
    </submittedName>
</protein>
<dbReference type="InterPro" id="IPR006675">
    <property type="entry name" value="HDIG_dom"/>
</dbReference>
<dbReference type="Pfam" id="PF01966">
    <property type="entry name" value="HD"/>
    <property type="match status" value="1"/>
</dbReference>
<name>F2LTZ7_HIPMA</name>
<proteinExistence type="predicted"/>
<keyword evidence="3" id="KW-1185">Reference proteome</keyword>
<dbReference type="KEGG" id="hmr:Hipma_0424"/>
<dbReference type="EMBL" id="CP002606">
    <property type="protein sequence ID" value="AEA33396.1"/>
    <property type="molecule type" value="Genomic_DNA"/>
</dbReference>
<dbReference type="RefSeq" id="WP_013681437.1">
    <property type="nucleotide sequence ID" value="NC_015318.1"/>
</dbReference>
<dbReference type="STRING" id="760142.Hipma_0424"/>
<evidence type="ECO:0000259" key="1">
    <source>
        <dbReference type="Pfam" id="PF01966"/>
    </source>
</evidence>
<feature type="domain" description="HD" evidence="1">
    <location>
        <begin position="20"/>
        <end position="109"/>
    </location>
</feature>
<evidence type="ECO:0000313" key="3">
    <source>
        <dbReference type="Proteomes" id="UP000008139"/>
    </source>
</evidence>
<dbReference type="SUPFAM" id="SSF109604">
    <property type="entry name" value="HD-domain/PDEase-like"/>
    <property type="match status" value="1"/>
</dbReference>
<dbReference type="OrthoDB" id="9801160at2"/>
<dbReference type="Gene3D" id="1.10.3210.10">
    <property type="entry name" value="Hypothetical protein af1432"/>
    <property type="match status" value="1"/>
</dbReference>
<reference evidence="2 3" key="1">
    <citation type="journal article" date="2011" name="Stand. Genomic Sci.">
        <title>Complete genome sequence of the thermophilic sulfur-reducer Hippea maritima type strain (MH(2)).</title>
        <authorList>
            <person name="Huntemann M."/>
            <person name="Lu M."/>
            <person name="Nolan M."/>
            <person name="Lapidus A."/>
            <person name="Lucas S."/>
            <person name="Hammon N."/>
            <person name="Deshpande S."/>
            <person name="Cheng J.F."/>
            <person name="Tapia R."/>
            <person name="Han C."/>
            <person name="Goodwin L."/>
            <person name="Pitluck S."/>
            <person name="Liolios K."/>
            <person name="Pagani I."/>
            <person name="Ivanova N."/>
            <person name="Ovchinikova G."/>
            <person name="Pati A."/>
            <person name="Chen A."/>
            <person name="Palaniappan K."/>
            <person name="Land M."/>
            <person name="Hauser L."/>
            <person name="Jeffries C.D."/>
            <person name="Detter J.C."/>
            <person name="Brambilla E.M."/>
            <person name="Rohde M."/>
            <person name="Spring S."/>
            <person name="Goker M."/>
            <person name="Woyke T."/>
            <person name="Bristow J."/>
            <person name="Eisen J.A."/>
            <person name="Markowitz V."/>
            <person name="Hugenholtz P."/>
            <person name="Kyrpides N.C."/>
            <person name="Klenk H.P."/>
            <person name="Mavromatis K."/>
        </authorList>
    </citation>
    <scope>NUCLEOTIDE SEQUENCE [LARGE SCALE GENOMIC DNA]</scope>
    <source>
        <strain evidence="3">ATCC 700847 / DSM 10411 / MH2</strain>
    </source>
</reference>
<reference evidence="3" key="2">
    <citation type="submission" date="2011-03" db="EMBL/GenBank/DDBJ databases">
        <title>The complete genome of Hippea maritima DSM 10411.</title>
        <authorList>
            <consortium name="US DOE Joint Genome Institute (JGI-PGF)"/>
            <person name="Lucas S."/>
            <person name="Copeland A."/>
            <person name="Lapidus A."/>
            <person name="Bruce D."/>
            <person name="Goodwin L."/>
            <person name="Pitluck S."/>
            <person name="Peters L."/>
            <person name="Kyrpides N."/>
            <person name="Mavromatis K."/>
            <person name="Pagani I."/>
            <person name="Ivanova N."/>
            <person name="Mikhailova N."/>
            <person name="Lu M."/>
            <person name="Detter J.C."/>
            <person name="Tapia R."/>
            <person name="Han C."/>
            <person name="Land M."/>
            <person name="Hauser L."/>
            <person name="Markowitz V."/>
            <person name="Cheng J.-F."/>
            <person name="Hugenholtz P."/>
            <person name="Woyke T."/>
            <person name="Wu D."/>
            <person name="Spring S."/>
            <person name="Schroeder M."/>
            <person name="Brambilla E."/>
            <person name="Klenk H.-P."/>
            <person name="Eisen J.A."/>
        </authorList>
    </citation>
    <scope>NUCLEOTIDE SEQUENCE [LARGE SCALE GENOMIC DNA]</scope>
    <source>
        <strain evidence="3">ATCC 700847 / DSM 10411 / MH2</strain>
    </source>
</reference>
<dbReference type="PANTHER" id="PTHR38659">
    <property type="entry name" value="METAL-DEPENDENT PHOSPHOHYDROLASE"/>
    <property type="match status" value="1"/>
</dbReference>
<gene>
    <name evidence="2" type="ordered locus">Hipma_0424</name>
</gene>
<dbReference type="Proteomes" id="UP000008139">
    <property type="component" value="Chromosome"/>
</dbReference>
<dbReference type="NCBIfam" id="TIGR00277">
    <property type="entry name" value="HDIG"/>
    <property type="match status" value="1"/>
</dbReference>
<dbReference type="InterPro" id="IPR006674">
    <property type="entry name" value="HD_domain"/>
</dbReference>